<keyword evidence="2" id="KW-1185">Reference proteome</keyword>
<organism evidence="1 2">
    <name type="scientific">Rosa chinensis</name>
    <name type="common">China rose</name>
    <dbReference type="NCBI Taxonomy" id="74649"/>
    <lineage>
        <taxon>Eukaryota</taxon>
        <taxon>Viridiplantae</taxon>
        <taxon>Streptophyta</taxon>
        <taxon>Embryophyta</taxon>
        <taxon>Tracheophyta</taxon>
        <taxon>Spermatophyta</taxon>
        <taxon>Magnoliopsida</taxon>
        <taxon>eudicotyledons</taxon>
        <taxon>Gunneridae</taxon>
        <taxon>Pentapetalae</taxon>
        <taxon>rosids</taxon>
        <taxon>fabids</taxon>
        <taxon>Rosales</taxon>
        <taxon>Rosaceae</taxon>
        <taxon>Rosoideae</taxon>
        <taxon>Rosoideae incertae sedis</taxon>
        <taxon>Rosa</taxon>
    </lineage>
</organism>
<dbReference type="EMBL" id="PDCK01000040">
    <property type="protein sequence ID" value="PRQ50516.1"/>
    <property type="molecule type" value="Genomic_DNA"/>
</dbReference>
<accession>A0A2P6RVR7</accession>
<dbReference type="AlphaFoldDB" id="A0A2P6RVR7"/>
<proteinExistence type="predicted"/>
<sequence length="51" mass="5890">MQHFSIMPFCLFTLIPFKIVQILLCTTNVLKSSYLHSKNVKLLVCGYVYHG</sequence>
<evidence type="ECO:0000313" key="2">
    <source>
        <dbReference type="Proteomes" id="UP000238479"/>
    </source>
</evidence>
<protein>
    <submittedName>
        <fullName evidence="1">Uncharacterized protein</fullName>
    </submittedName>
</protein>
<gene>
    <name evidence="1" type="ORF">RchiOBHm_Chr2g0134081</name>
</gene>
<dbReference type="Gramene" id="PRQ50516">
    <property type="protein sequence ID" value="PRQ50516"/>
    <property type="gene ID" value="RchiOBHm_Chr2g0134081"/>
</dbReference>
<dbReference type="Proteomes" id="UP000238479">
    <property type="component" value="Chromosome 2"/>
</dbReference>
<comment type="caution">
    <text evidence="1">The sequence shown here is derived from an EMBL/GenBank/DDBJ whole genome shotgun (WGS) entry which is preliminary data.</text>
</comment>
<name>A0A2P6RVR7_ROSCH</name>
<evidence type="ECO:0000313" key="1">
    <source>
        <dbReference type="EMBL" id="PRQ50516.1"/>
    </source>
</evidence>
<reference evidence="1 2" key="1">
    <citation type="journal article" date="2018" name="Nat. Genet.">
        <title>The Rosa genome provides new insights in the design of modern roses.</title>
        <authorList>
            <person name="Bendahmane M."/>
        </authorList>
    </citation>
    <scope>NUCLEOTIDE SEQUENCE [LARGE SCALE GENOMIC DNA]</scope>
    <source>
        <strain evidence="2">cv. Old Blush</strain>
    </source>
</reference>